<keyword evidence="4" id="KW-1185">Reference proteome</keyword>
<feature type="compositionally biased region" description="Polar residues" evidence="1">
    <location>
        <begin position="259"/>
        <end position="274"/>
    </location>
</feature>
<sequence length="274" mass="29892">MQSSEARRSRKALAELINFVTRGAAHTEGARAGLRSGRLRLVREDGTVRKTDARVFRLALSQGLIEVKTQGDDKLSCRVTPEGRAALRRWLADPGSAFQNQHRLLVARSDPDHGQLQVNQAESPLAALARIKGRGGGLFLEPSQVEAGERLRVDFTRAQLQPSLGQRWEPVRAGRQPGFAGGAAELTDTAMSARTRVETALADVGPELAGVLIDICCFLKGLAEVERERQWPARSAKLMLRTALAALARHYARPKRRSGASTAPRHQSDAQNSL</sequence>
<protein>
    <recommendedName>
        <fullName evidence="2">DUF6456 domain-containing protein</fullName>
    </recommendedName>
</protein>
<reference evidence="4" key="1">
    <citation type="submission" date="2017-08" db="EMBL/GenBank/DDBJ databases">
        <authorList>
            <person name="Varghese N."/>
            <person name="Submissions S."/>
        </authorList>
    </citation>
    <scope>NUCLEOTIDE SEQUENCE [LARGE SCALE GENOMIC DNA]</scope>
    <source>
        <strain evidence="4">KCTC 23107</strain>
    </source>
</reference>
<evidence type="ECO:0000256" key="1">
    <source>
        <dbReference type="SAM" id="MobiDB-lite"/>
    </source>
</evidence>
<dbReference type="RefSeq" id="WP_097107986.1">
    <property type="nucleotide sequence ID" value="NZ_OCPC01000003.1"/>
</dbReference>
<dbReference type="InterPro" id="IPR045599">
    <property type="entry name" value="DUF6456"/>
</dbReference>
<dbReference type="OrthoDB" id="7476630at2"/>
<dbReference type="EMBL" id="OCPC01000003">
    <property type="protein sequence ID" value="SOE17496.1"/>
    <property type="molecule type" value="Genomic_DNA"/>
</dbReference>
<feature type="domain" description="DUF6456" evidence="2">
    <location>
        <begin position="117"/>
        <end position="252"/>
    </location>
</feature>
<dbReference type="AlphaFoldDB" id="A0A286ICW9"/>
<feature type="region of interest" description="Disordered" evidence="1">
    <location>
        <begin position="253"/>
        <end position="274"/>
    </location>
</feature>
<dbReference type="Pfam" id="PF20057">
    <property type="entry name" value="DUF6456"/>
    <property type="match status" value="1"/>
</dbReference>
<evidence type="ECO:0000259" key="2">
    <source>
        <dbReference type="Pfam" id="PF20057"/>
    </source>
</evidence>
<evidence type="ECO:0000313" key="3">
    <source>
        <dbReference type="EMBL" id="SOE17496.1"/>
    </source>
</evidence>
<accession>A0A286ICW9</accession>
<dbReference type="Proteomes" id="UP000219465">
    <property type="component" value="Unassembled WGS sequence"/>
</dbReference>
<evidence type="ECO:0000313" key="4">
    <source>
        <dbReference type="Proteomes" id="UP000219465"/>
    </source>
</evidence>
<name>A0A286ICW9_9HYPH</name>
<gene>
    <name evidence="3" type="ORF">SAMN05877838_2396</name>
</gene>
<proteinExistence type="predicted"/>
<organism evidence="3 4">
    <name type="scientific">Hoeflea halophila</name>
    <dbReference type="NCBI Taxonomy" id="714899"/>
    <lineage>
        <taxon>Bacteria</taxon>
        <taxon>Pseudomonadati</taxon>
        <taxon>Pseudomonadota</taxon>
        <taxon>Alphaproteobacteria</taxon>
        <taxon>Hyphomicrobiales</taxon>
        <taxon>Rhizobiaceae</taxon>
        <taxon>Hoeflea</taxon>
    </lineage>
</organism>